<dbReference type="InParanoid" id="A0A369JS46"/>
<dbReference type="SUPFAM" id="SSF56784">
    <property type="entry name" value="HAD-like"/>
    <property type="match status" value="1"/>
</dbReference>
<keyword evidence="4" id="KW-1185">Reference proteome</keyword>
<proteinExistence type="inferred from homology"/>
<comment type="function">
    <text evidence="1">Essential component of the TIM23 complex, a complex that mediates the translocation of transit peptide-containing proteins across the mitochondrial inner membrane.</text>
</comment>
<comment type="similarity">
    <text evidence="1">Belongs to the TIM50 family.</text>
</comment>
<sequence>MAHKEIRRSGPSHAYLSASLLPGPEAQTHNRKLLILDLNGCLLYRTPPMTDAHGNRRRIVYPRPYMPTLCRYLFHPRTRGWLDTMVWSSAQPRNVAEMVEACFGEDKAGLVDVWTRDKMGLTVRGYNQKTSTVKNMERVWAELPTPERHSLFTTVLFDDSFSKAALQPHNHVPVEEYTQAMHERDVHVRVQSADPSYDAHDHTLLAAIGILEALKSETNIANWIRCRGLLRSKENIDAGQRWYQVPEIRDYWVKSGTHVLEDLGVPIVAGIS</sequence>
<comment type="subcellular location">
    <subcellularLocation>
        <location evidence="1">Mitochondrion inner membrane</location>
        <topology evidence="1">Single-pass membrane protein</topology>
    </subcellularLocation>
</comment>
<keyword evidence="1" id="KW-0809">Transit peptide</keyword>
<organism evidence="3 4">
    <name type="scientific">Hypsizygus marmoreus</name>
    <name type="common">White beech mushroom</name>
    <name type="synonym">Agaricus marmoreus</name>
    <dbReference type="NCBI Taxonomy" id="39966"/>
    <lineage>
        <taxon>Eukaryota</taxon>
        <taxon>Fungi</taxon>
        <taxon>Dikarya</taxon>
        <taxon>Basidiomycota</taxon>
        <taxon>Agaricomycotina</taxon>
        <taxon>Agaricomycetes</taxon>
        <taxon>Agaricomycetidae</taxon>
        <taxon>Agaricales</taxon>
        <taxon>Tricholomatineae</taxon>
        <taxon>Lyophyllaceae</taxon>
        <taxon>Hypsizygus</taxon>
    </lineage>
</organism>
<protein>
    <recommendedName>
        <fullName evidence="1">Mitochondrial import inner membrane translocase subunit TIM50</fullName>
    </recommendedName>
</protein>
<keyword evidence="1" id="KW-0496">Mitochondrion</keyword>
<dbReference type="Proteomes" id="UP000076154">
    <property type="component" value="Unassembled WGS sequence"/>
</dbReference>
<reference evidence="3" key="1">
    <citation type="submission" date="2018-04" db="EMBL/GenBank/DDBJ databases">
        <title>Whole genome sequencing of Hypsizygus marmoreus.</title>
        <authorList>
            <person name="Choi I.-G."/>
            <person name="Min B."/>
            <person name="Kim J.-G."/>
            <person name="Kim S."/>
            <person name="Oh Y.-L."/>
            <person name="Kong W.-S."/>
            <person name="Park H."/>
            <person name="Jeong J."/>
            <person name="Song E.-S."/>
        </authorList>
    </citation>
    <scope>NUCLEOTIDE SEQUENCE [LARGE SCALE GENOMIC DNA]</scope>
    <source>
        <strain evidence="3">51987-8</strain>
    </source>
</reference>
<dbReference type="PANTHER" id="PTHR12210">
    <property type="entry name" value="DULLARD PROTEIN PHOSPHATASE"/>
    <property type="match status" value="1"/>
</dbReference>
<dbReference type="InterPro" id="IPR050365">
    <property type="entry name" value="TIM50"/>
</dbReference>
<evidence type="ECO:0000256" key="1">
    <source>
        <dbReference type="RuleBase" id="RU365079"/>
    </source>
</evidence>
<dbReference type="GO" id="GO:0005744">
    <property type="term" value="C:TIM23 mitochondrial import inner membrane translocase complex"/>
    <property type="evidence" value="ECO:0007669"/>
    <property type="project" value="UniProtKB-UniRule"/>
</dbReference>
<dbReference type="InterPro" id="IPR036412">
    <property type="entry name" value="HAD-like_sf"/>
</dbReference>
<name>A0A369JS46_HYPMA</name>
<dbReference type="Gene3D" id="3.40.50.1000">
    <property type="entry name" value="HAD superfamily/HAD-like"/>
    <property type="match status" value="1"/>
</dbReference>
<keyword evidence="1" id="KW-0811">Translocation</keyword>
<evidence type="ECO:0000313" key="4">
    <source>
        <dbReference type="Proteomes" id="UP000076154"/>
    </source>
</evidence>
<dbReference type="InterPro" id="IPR004274">
    <property type="entry name" value="FCP1_dom"/>
</dbReference>
<dbReference type="SMART" id="SM00577">
    <property type="entry name" value="CPDc"/>
    <property type="match status" value="1"/>
</dbReference>
<dbReference type="STRING" id="39966.A0A369JS46"/>
<comment type="caution">
    <text evidence="3">The sequence shown here is derived from an EMBL/GenBank/DDBJ whole genome shotgun (WGS) entry which is preliminary data.</text>
</comment>
<keyword evidence="1" id="KW-0813">Transport</keyword>
<keyword evidence="1" id="KW-0653">Protein transport</keyword>
<accession>A0A369JS46</accession>
<gene>
    <name evidence="3" type="ORF">Hypma_011208</name>
</gene>
<dbReference type="Pfam" id="PF03031">
    <property type="entry name" value="NIF"/>
    <property type="match status" value="1"/>
</dbReference>
<comment type="subunit">
    <text evidence="1">Component of the TIM23 complex.</text>
</comment>
<dbReference type="PROSITE" id="PS50969">
    <property type="entry name" value="FCP1"/>
    <property type="match status" value="1"/>
</dbReference>
<evidence type="ECO:0000259" key="2">
    <source>
        <dbReference type="PROSITE" id="PS50969"/>
    </source>
</evidence>
<dbReference type="GO" id="GO:0015031">
    <property type="term" value="P:protein transport"/>
    <property type="evidence" value="ECO:0007669"/>
    <property type="project" value="UniProtKB-KW"/>
</dbReference>
<dbReference type="OrthoDB" id="1711508at2759"/>
<feature type="domain" description="FCP1 homology" evidence="2">
    <location>
        <begin position="27"/>
        <end position="200"/>
    </location>
</feature>
<evidence type="ECO:0000313" key="3">
    <source>
        <dbReference type="EMBL" id="RDB21606.1"/>
    </source>
</evidence>
<dbReference type="AlphaFoldDB" id="A0A369JS46"/>
<dbReference type="InterPro" id="IPR023214">
    <property type="entry name" value="HAD_sf"/>
</dbReference>
<dbReference type="EMBL" id="LUEZ02000054">
    <property type="protein sequence ID" value="RDB21606.1"/>
    <property type="molecule type" value="Genomic_DNA"/>
</dbReference>